<keyword evidence="3" id="KW-1185">Reference proteome</keyword>
<accession>A0ABV2T8R3</accession>
<reference evidence="2 3" key="1">
    <citation type="submission" date="2024-06" db="EMBL/GenBank/DDBJ databases">
        <title>Chitinophaga defluvii sp. nov., isolated from municipal sewage.</title>
        <authorList>
            <person name="Zhang L."/>
        </authorList>
    </citation>
    <scope>NUCLEOTIDE SEQUENCE [LARGE SCALE GENOMIC DNA]</scope>
    <source>
        <strain evidence="2 3">H8</strain>
    </source>
</reference>
<sequence>MKRKSWILILWVVLFTTIPTQRSHAVVWVAIQAAVKKVIKAMDLAIQRLQNQTIKLQNAQKAIENAMAKLKLKEISEWSEKQRKIFQTYYDELWRVRAAITYYRRIREITNKQFQLVQEYKDAFKLFQQDKFFTPEQLLYIYDVYSGILEESVKNLDEIVLVINSFKTQMSDASRLEIINGASDRIEENLSHLRRFTDENIMMRIDKARDQQEILSLKAYYGISN</sequence>
<name>A0ABV2T8R3_9BACT</name>
<evidence type="ECO:0000313" key="3">
    <source>
        <dbReference type="Proteomes" id="UP001549749"/>
    </source>
</evidence>
<organism evidence="2 3">
    <name type="scientific">Chitinophaga defluvii</name>
    <dbReference type="NCBI Taxonomy" id="3163343"/>
    <lineage>
        <taxon>Bacteria</taxon>
        <taxon>Pseudomonadati</taxon>
        <taxon>Bacteroidota</taxon>
        <taxon>Chitinophagia</taxon>
        <taxon>Chitinophagales</taxon>
        <taxon>Chitinophagaceae</taxon>
        <taxon>Chitinophaga</taxon>
    </lineage>
</organism>
<comment type="caution">
    <text evidence="2">The sequence shown here is derived from an EMBL/GenBank/DDBJ whole genome shotgun (WGS) entry which is preliminary data.</text>
</comment>
<protein>
    <submittedName>
        <fullName evidence="2">Conjugal transfer protein TraI</fullName>
    </submittedName>
</protein>
<dbReference type="RefSeq" id="WP_354661985.1">
    <property type="nucleotide sequence ID" value="NZ_JBEXAC010000002.1"/>
</dbReference>
<evidence type="ECO:0000313" key="2">
    <source>
        <dbReference type="EMBL" id="MET6999421.1"/>
    </source>
</evidence>
<feature type="coiled-coil region" evidence="1">
    <location>
        <begin position="39"/>
        <end position="76"/>
    </location>
</feature>
<evidence type="ECO:0000256" key="1">
    <source>
        <dbReference type="SAM" id="Coils"/>
    </source>
</evidence>
<dbReference type="Proteomes" id="UP001549749">
    <property type="component" value="Unassembled WGS sequence"/>
</dbReference>
<keyword evidence="1" id="KW-0175">Coiled coil</keyword>
<dbReference type="EMBL" id="JBEXAC010000002">
    <property type="protein sequence ID" value="MET6999421.1"/>
    <property type="molecule type" value="Genomic_DNA"/>
</dbReference>
<gene>
    <name evidence="2" type="ORF">ABR189_18680</name>
</gene>
<proteinExistence type="predicted"/>